<evidence type="ECO:0000256" key="1">
    <source>
        <dbReference type="SAM" id="MobiDB-lite"/>
    </source>
</evidence>
<evidence type="ECO:0000313" key="3">
    <source>
        <dbReference type="Proteomes" id="UP000192578"/>
    </source>
</evidence>
<dbReference type="Proteomes" id="UP000192578">
    <property type="component" value="Unassembled WGS sequence"/>
</dbReference>
<proteinExistence type="predicted"/>
<dbReference type="EMBL" id="MTYJ01000173">
    <property type="protein sequence ID" value="OWA49797.1"/>
    <property type="molecule type" value="Genomic_DNA"/>
</dbReference>
<keyword evidence="3" id="KW-1185">Reference proteome</keyword>
<reference evidence="3" key="1">
    <citation type="submission" date="2017-01" db="EMBL/GenBank/DDBJ databases">
        <title>Comparative genomics of anhydrobiosis in the tardigrade Hypsibius dujardini.</title>
        <authorList>
            <person name="Yoshida Y."/>
            <person name="Koutsovoulos G."/>
            <person name="Laetsch D."/>
            <person name="Stevens L."/>
            <person name="Kumar S."/>
            <person name="Horikawa D."/>
            <person name="Ishino K."/>
            <person name="Komine S."/>
            <person name="Tomita M."/>
            <person name="Blaxter M."/>
            <person name="Arakawa K."/>
        </authorList>
    </citation>
    <scope>NUCLEOTIDE SEQUENCE [LARGE SCALE GENOMIC DNA]</scope>
    <source>
        <strain evidence="3">Z151</strain>
    </source>
</reference>
<dbReference type="AlphaFoldDB" id="A0A9X6N8Q0"/>
<name>A0A9X6N8Q0_HYPEX</name>
<feature type="region of interest" description="Disordered" evidence="1">
    <location>
        <begin position="15"/>
        <end position="34"/>
    </location>
</feature>
<organism evidence="2 3">
    <name type="scientific">Hypsibius exemplaris</name>
    <name type="common">Freshwater tardigrade</name>
    <dbReference type="NCBI Taxonomy" id="2072580"/>
    <lineage>
        <taxon>Eukaryota</taxon>
        <taxon>Metazoa</taxon>
        <taxon>Ecdysozoa</taxon>
        <taxon>Tardigrada</taxon>
        <taxon>Eutardigrada</taxon>
        <taxon>Parachela</taxon>
        <taxon>Hypsibioidea</taxon>
        <taxon>Hypsibiidae</taxon>
        <taxon>Hypsibius</taxon>
    </lineage>
</organism>
<gene>
    <name evidence="2" type="ORF">BV898_14332</name>
</gene>
<accession>A0A9X6N8Q0</accession>
<sequence length="102" mass="11208">MSHCLFSLVLECDPSGTDVETEENPSDDTVSQTVCEDELHRSTGLDRDCNSISETQFLLDKAEDDFVSGLHYDEPVPPPEPSDDNIAAAVFESCLDVGDRNE</sequence>
<evidence type="ECO:0000313" key="2">
    <source>
        <dbReference type="EMBL" id="OWA49797.1"/>
    </source>
</evidence>
<protein>
    <submittedName>
        <fullName evidence="2">Uncharacterized protein</fullName>
    </submittedName>
</protein>
<comment type="caution">
    <text evidence="2">The sequence shown here is derived from an EMBL/GenBank/DDBJ whole genome shotgun (WGS) entry which is preliminary data.</text>
</comment>